<gene>
    <name evidence="1" type="ORF">M378DRAFT_332385</name>
</gene>
<dbReference type="EMBL" id="KN818233">
    <property type="protein sequence ID" value="KIL67182.1"/>
    <property type="molecule type" value="Genomic_DNA"/>
</dbReference>
<organism evidence="1 2">
    <name type="scientific">Amanita muscaria (strain Koide BX008)</name>
    <dbReference type="NCBI Taxonomy" id="946122"/>
    <lineage>
        <taxon>Eukaryota</taxon>
        <taxon>Fungi</taxon>
        <taxon>Dikarya</taxon>
        <taxon>Basidiomycota</taxon>
        <taxon>Agaricomycotina</taxon>
        <taxon>Agaricomycetes</taxon>
        <taxon>Agaricomycetidae</taxon>
        <taxon>Agaricales</taxon>
        <taxon>Pluteineae</taxon>
        <taxon>Amanitaceae</taxon>
        <taxon>Amanita</taxon>
    </lineage>
</organism>
<name>A0A0C2WZC6_AMAMK</name>
<accession>A0A0C2WZC6</accession>
<evidence type="ECO:0000313" key="1">
    <source>
        <dbReference type="EMBL" id="KIL67182.1"/>
    </source>
</evidence>
<evidence type="ECO:0000313" key="2">
    <source>
        <dbReference type="Proteomes" id="UP000054549"/>
    </source>
</evidence>
<proteinExistence type="predicted"/>
<dbReference type="HOGENOM" id="CLU_2003330_0_0_1"/>
<keyword evidence="2" id="KW-1185">Reference proteome</keyword>
<reference evidence="1 2" key="1">
    <citation type="submission" date="2014-04" db="EMBL/GenBank/DDBJ databases">
        <title>Evolutionary Origins and Diversification of the Mycorrhizal Mutualists.</title>
        <authorList>
            <consortium name="DOE Joint Genome Institute"/>
            <consortium name="Mycorrhizal Genomics Consortium"/>
            <person name="Kohler A."/>
            <person name="Kuo A."/>
            <person name="Nagy L.G."/>
            <person name="Floudas D."/>
            <person name="Copeland A."/>
            <person name="Barry K.W."/>
            <person name="Cichocki N."/>
            <person name="Veneault-Fourrey C."/>
            <person name="LaButti K."/>
            <person name="Lindquist E.A."/>
            <person name="Lipzen A."/>
            <person name="Lundell T."/>
            <person name="Morin E."/>
            <person name="Murat C."/>
            <person name="Riley R."/>
            <person name="Ohm R."/>
            <person name="Sun H."/>
            <person name="Tunlid A."/>
            <person name="Henrissat B."/>
            <person name="Grigoriev I.V."/>
            <person name="Hibbett D.S."/>
            <person name="Martin F."/>
        </authorList>
    </citation>
    <scope>NUCLEOTIDE SEQUENCE [LARGE SCALE GENOMIC DNA]</scope>
    <source>
        <strain evidence="1 2">Koide BX008</strain>
    </source>
</reference>
<protein>
    <submittedName>
        <fullName evidence="1">Uncharacterized protein</fullName>
    </submittedName>
</protein>
<dbReference type="InParanoid" id="A0A0C2WZC6"/>
<dbReference type="Proteomes" id="UP000054549">
    <property type="component" value="Unassembled WGS sequence"/>
</dbReference>
<sequence>MRPSSSRWRASRSLAALLNRSALAQGPRLEFRVCDMVDDVGKHRCPRFLPAFTGGARRKRWTRNTRATSRVIATSPPRALPTITPIFDDEPCGVGVVLAVELVVEGKATLVDADAFCSKSTLNI</sequence>
<dbReference type="AlphaFoldDB" id="A0A0C2WZC6"/>